<accession>A0ABQ5ITN6</accession>
<keyword evidence="3" id="KW-1185">Reference proteome</keyword>
<feature type="region of interest" description="Disordered" evidence="1">
    <location>
        <begin position="16"/>
        <end position="37"/>
    </location>
</feature>
<comment type="caution">
    <text evidence="2">The sequence shown here is derived from an EMBL/GenBank/DDBJ whole genome shotgun (WGS) entry which is preliminary data.</text>
</comment>
<feature type="region of interest" description="Disordered" evidence="1">
    <location>
        <begin position="251"/>
        <end position="283"/>
    </location>
</feature>
<sequence length="557" mass="64186">MTLTLVLDAQKADEPVQSSSVSSDFTRKLPNLENPSPTDNEIASLMETLARHATTVPKITSGFTTTIPPPPSFFNPLLQHATPALTPTTSKATTSFTSFSDFASVFKFKERVTNLEKDLSEIKQFDQYAQALSSIPTMVNRHMDIKLGKAINKAIQAHNFDYVLTPVIEKNVTESLEATVLKRSSSQPQSLYEAAETLSEFELIKILIDKMERNKSYDIADHKRELYDALVKSYQIDKDLSDSYGEVFSLKRSRDDRDKDRDPSTGSDRGTKRRKSKELSHIVEDSGMQQDQEFIMGNNDNQPADKEISQVARAEEPPTSFDELNDTSFDFSTFVMNRLKIPNLTKEILVGLTFNLLKEDQKLYKFREDDFPRLYLQDIEDMLLLLVQNKLTNLTIDERYDLNVALRMFTRQIVIQRRVGDLQLGAESYQKKLNLTKPDTFRSNLINKTTYTRYSDPKGVIYKDQMNRNRLMRADELHKFSDGTLDDVRSALNDIAKGIRMEYLPKRKWSGLDKRRARVMVQDIDKKLFERRLMRNLEKFIGGREYGNDLRLLERTI</sequence>
<reference evidence="2" key="1">
    <citation type="journal article" date="2022" name="Int. J. Mol. Sci.">
        <title>Draft Genome of Tanacetum Coccineum: Genomic Comparison of Closely Related Tanacetum-Family Plants.</title>
        <authorList>
            <person name="Yamashiro T."/>
            <person name="Shiraishi A."/>
            <person name="Nakayama K."/>
            <person name="Satake H."/>
        </authorList>
    </citation>
    <scope>NUCLEOTIDE SEQUENCE</scope>
</reference>
<reference evidence="2" key="2">
    <citation type="submission" date="2022-01" db="EMBL/GenBank/DDBJ databases">
        <authorList>
            <person name="Yamashiro T."/>
            <person name="Shiraishi A."/>
            <person name="Satake H."/>
            <person name="Nakayama K."/>
        </authorList>
    </citation>
    <scope>NUCLEOTIDE SEQUENCE</scope>
</reference>
<evidence type="ECO:0000313" key="2">
    <source>
        <dbReference type="EMBL" id="GJU02668.1"/>
    </source>
</evidence>
<feature type="compositionally biased region" description="Basic and acidic residues" evidence="1">
    <location>
        <begin position="252"/>
        <end position="263"/>
    </location>
</feature>
<dbReference type="EMBL" id="BQNB010021083">
    <property type="protein sequence ID" value="GJU02668.1"/>
    <property type="molecule type" value="Genomic_DNA"/>
</dbReference>
<protein>
    <submittedName>
        <fullName evidence="2">Uncharacterized protein</fullName>
    </submittedName>
</protein>
<organism evidence="2 3">
    <name type="scientific">Tanacetum coccineum</name>
    <dbReference type="NCBI Taxonomy" id="301880"/>
    <lineage>
        <taxon>Eukaryota</taxon>
        <taxon>Viridiplantae</taxon>
        <taxon>Streptophyta</taxon>
        <taxon>Embryophyta</taxon>
        <taxon>Tracheophyta</taxon>
        <taxon>Spermatophyta</taxon>
        <taxon>Magnoliopsida</taxon>
        <taxon>eudicotyledons</taxon>
        <taxon>Gunneridae</taxon>
        <taxon>Pentapetalae</taxon>
        <taxon>asterids</taxon>
        <taxon>campanulids</taxon>
        <taxon>Asterales</taxon>
        <taxon>Asteraceae</taxon>
        <taxon>Asteroideae</taxon>
        <taxon>Anthemideae</taxon>
        <taxon>Anthemidinae</taxon>
        <taxon>Tanacetum</taxon>
    </lineage>
</organism>
<evidence type="ECO:0000313" key="3">
    <source>
        <dbReference type="Proteomes" id="UP001151760"/>
    </source>
</evidence>
<evidence type="ECO:0000256" key="1">
    <source>
        <dbReference type="SAM" id="MobiDB-lite"/>
    </source>
</evidence>
<gene>
    <name evidence="2" type="ORF">Tco_1113006</name>
</gene>
<dbReference type="Proteomes" id="UP001151760">
    <property type="component" value="Unassembled WGS sequence"/>
</dbReference>
<proteinExistence type="predicted"/>
<name>A0ABQ5ITN6_9ASTR</name>